<evidence type="ECO:0000259" key="1">
    <source>
        <dbReference type="Pfam" id="PF13643"/>
    </source>
</evidence>
<name>E4RP14_HALHG</name>
<dbReference type="InterPro" id="IPR017647">
    <property type="entry name" value="Dnd_assoc_3"/>
</dbReference>
<dbReference type="eggNOG" id="COG4096">
    <property type="taxonomic scope" value="Bacteria"/>
</dbReference>
<dbReference type="OrthoDB" id="257964at2"/>
<evidence type="ECO:0000313" key="3">
    <source>
        <dbReference type="Proteomes" id="UP000007434"/>
    </source>
</evidence>
<dbReference type="EMBL" id="CP002304">
    <property type="protein sequence ID" value="ADQ13704.1"/>
    <property type="molecule type" value="Genomic_DNA"/>
</dbReference>
<gene>
    <name evidence="2" type="ordered locus">Halsa_0217</name>
</gene>
<dbReference type="eggNOG" id="COG0433">
    <property type="taxonomic scope" value="Bacteria"/>
</dbReference>
<dbReference type="KEGG" id="has:Halsa_0217"/>
<protein>
    <recommendedName>
        <fullName evidence="1">DUF4145 domain-containing protein</fullName>
    </recommendedName>
</protein>
<dbReference type="RefSeq" id="WP_013404810.1">
    <property type="nucleotide sequence ID" value="NC_014654.1"/>
</dbReference>
<proteinExistence type="predicted"/>
<organism evidence="2 3">
    <name type="scientific">Halanaerobium hydrogeniformans</name>
    <name type="common">Halanaerobium sp. (strain sapolanicus)</name>
    <dbReference type="NCBI Taxonomy" id="656519"/>
    <lineage>
        <taxon>Bacteria</taxon>
        <taxon>Bacillati</taxon>
        <taxon>Bacillota</taxon>
        <taxon>Clostridia</taxon>
        <taxon>Halanaerobiales</taxon>
        <taxon>Halanaerobiaceae</taxon>
        <taxon>Halanaerobium</taxon>
    </lineage>
</organism>
<reference evidence="2 3" key="1">
    <citation type="submission" date="2010-11" db="EMBL/GenBank/DDBJ databases">
        <title>Complete sequence of Halanaerobium sp. sapolanicus.</title>
        <authorList>
            <consortium name="US DOE Joint Genome Institute"/>
            <person name="Lucas S."/>
            <person name="Copeland A."/>
            <person name="Lapidus A."/>
            <person name="Cheng J.-F."/>
            <person name="Bruce D."/>
            <person name="Goodwin L."/>
            <person name="Pitluck S."/>
            <person name="Davenport K."/>
            <person name="Detter J.C."/>
            <person name="Han C."/>
            <person name="Tapia R."/>
            <person name="Land M."/>
            <person name="Hauser L."/>
            <person name="Jeffries C."/>
            <person name="Kyrpides N."/>
            <person name="Ivanova N."/>
            <person name="Mikhailova N."/>
            <person name="Begemann M.B."/>
            <person name="Mormile M.R."/>
            <person name="Wall J.D."/>
            <person name="Elias D.A."/>
            <person name="Woyke T."/>
        </authorList>
    </citation>
    <scope>NUCLEOTIDE SEQUENCE [LARGE SCALE GENOMIC DNA]</scope>
    <source>
        <strain evidence="3">sapolanicus</strain>
    </source>
</reference>
<sequence>MNTFSFLKEYEESLYVIAEDIENLIYDHPNSAANKMRIFIEKMIDIIIDIEGFDEDGFAGRKLFEKIKLMGQNYLEEETISKLHKIRKIGNRASHDSDVTQEEVLEIHEDIFSLAVWFVELYIDYSFEEPKYQKPKKKEERYEIHKKIKGSHLLYQLTRLSIPAKEAVVGPNRFNDFKKYLHVETKIQEEMENILEKAKEGNQKKLVLLCGSVGDGKSHLISYLNNFKKSLLEDFHIHNDATASFNPEDTDIDTLYRLLSSYKDEKIEGSRKNILLAINIGVLNKFLEDDRIEEFGEFENFIESSQLFEENNSTLNIESKYFEIINFTDYFPFAIGEEGATSDLMDGLLERLCYEDEENPFYAAYLKDVDKNEFYTILNNFEILSQPIFKRRLINLIIKVIIKDKIFLPIRNLLDFFYNIIVPPEYEGDDMIVSDFENIKEKEIEKKLNNHIVNLLFDFSNRSDFLEGLNGNDPYNTNNKVLDNKILSLSNSNDIHGFFSENLDIDLNILGIDYLKNLGDFKELDEGLQSQIFKTFIRLFYFFNRESNFHFDDEEYNNFMNYLFSFYTGNKKGLKDIQKKLIDTVSRWNGEVPGNERYKYMDSKFKKIKIAQKLNVESYTEHIEHEKKAKVNKFKLYFTLALKNKNTKNKIAKINIDFPLYDFIEDINKGYIQTSSDKEESIKLVKFIEQVMSFGDGDQEVLLNDIEDDGFYIFEYDEAFEYFNFKEC</sequence>
<accession>E4RP14</accession>
<keyword evidence="3" id="KW-1185">Reference proteome</keyword>
<evidence type="ECO:0000313" key="2">
    <source>
        <dbReference type="EMBL" id="ADQ13704.1"/>
    </source>
</evidence>
<dbReference type="Pfam" id="PF13643">
    <property type="entry name" value="DUF4145"/>
    <property type="match status" value="1"/>
</dbReference>
<dbReference type="Proteomes" id="UP000007434">
    <property type="component" value="Chromosome"/>
</dbReference>
<dbReference type="STRING" id="656519.Halsa_0217"/>
<dbReference type="HOGENOM" id="CLU_018433_0_0_9"/>
<reference evidence="2 3" key="2">
    <citation type="journal article" date="2011" name="J. Bacteriol.">
        <title>Complete Genome Sequence of the Haloalkaliphilic, Hydrogen Producing Halanaerobium hydrogenoformans.</title>
        <authorList>
            <person name="Brown S.D."/>
            <person name="Begemann M.B."/>
            <person name="Mormile M.R."/>
            <person name="Wall J.D."/>
            <person name="Han C.S."/>
            <person name="Goodwin L.A."/>
            <person name="Pitluck S."/>
            <person name="Land M.L."/>
            <person name="Hauser L.J."/>
            <person name="Elias D.A."/>
        </authorList>
    </citation>
    <scope>NUCLEOTIDE SEQUENCE [LARGE SCALE GENOMIC DNA]</scope>
    <source>
        <strain evidence="3">sapolanicus</strain>
    </source>
</reference>
<dbReference type="NCBIfam" id="TIGR03238">
    <property type="entry name" value="dnd_assoc_3"/>
    <property type="match status" value="1"/>
</dbReference>
<feature type="domain" description="DUF4145" evidence="1">
    <location>
        <begin position="23"/>
        <end position="109"/>
    </location>
</feature>
<dbReference type="AlphaFoldDB" id="E4RP14"/>
<dbReference type="InterPro" id="IPR025285">
    <property type="entry name" value="DUF4145"/>
</dbReference>